<evidence type="ECO:0000256" key="2">
    <source>
        <dbReference type="ARBA" id="ARBA00022481"/>
    </source>
</evidence>
<gene>
    <name evidence="5" type="ORF">RXV79_00395</name>
</gene>
<dbReference type="EMBL" id="CP136336">
    <property type="protein sequence ID" value="WOB08526.1"/>
    <property type="molecule type" value="Genomic_DNA"/>
</dbReference>
<dbReference type="PROSITE" id="PS00409">
    <property type="entry name" value="PROKAR_NTER_METHYL"/>
    <property type="match status" value="1"/>
</dbReference>
<keyword evidence="3" id="KW-0281">Fimbrium</keyword>
<keyword evidence="4" id="KW-0812">Transmembrane</keyword>
<organism evidence="5 6">
    <name type="scientific">Piscinibacter gummiphilus</name>
    <dbReference type="NCBI Taxonomy" id="946333"/>
    <lineage>
        <taxon>Bacteria</taxon>
        <taxon>Pseudomonadati</taxon>
        <taxon>Pseudomonadota</taxon>
        <taxon>Betaproteobacteria</taxon>
        <taxon>Burkholderiales</taxon>
        <taxon>Sphaerotilaceae</taxon>
        <taxon>Piscinibacter</taxon>
    </lineage>
</organism>
<keyword evidence="4" id="KW-0472">Membrane</keyword>
<dbReference type="InterPro" id="IPR001082">
    <property type="entry name" value="Pilin"/>
</dbReference>
<name>A0ABZ0CVJ7_9BURK</name>
<evidence type="ECO:0000313" key="5">
    <source>
        <dbReference type="EMBL" id="WOB08526.1"/>
    </source>
</evidence>
<sequence length="174" mass="17545">MTPISRGFTLIELMIVVAIIGILAAVALPAYQDYTVRARVSEGLVLADSAKVAVADQYANQSSGAVLAYPGTGAPPLGSYYFQHVPSSTVALIAIEGIGDVAAPAAGDGRISITFAGQIGTLLTQPIVMTPGSGGVVGATPTGALVLGAPVVWGCGINAVSAFRFVPSNCRFVP</sequence>
<evidence type="ECO:0000313" key="6">
    <source>
        <dbReference type="Proteomes" id="UP001303946"/>
    </source>
</evidence>
<evidence type="ECO:0000256" key="3">
    <source>
        <dbReference type="RuleBase" id="RU000389"/>
    </source>
</evidence>
<keyword evidence="2" id="KW-0488">Methylation</keyword>
<keyword evidence="4" id="KW-1133">Transmembrane helix</keyword>
<evidence type="ECO:0000256" key="1">
    <source>
        <dbReference type="ARBA" id="ARBA00005233"/>
    </source>
</evidence>
<dbReference type="Proteomes" id="UP001303946">
    <property type="component" value="Chromosome"/>
</dbReference>
<dbReference type="PANTHER" id="PTHR30093">
    <property type="entry name" value="GENERAL SECRETION PATHWAY PROTEIN G"/>
    <property type="match status" value="1"/>
</dbReference>
<dbReference type="RefSeq" id="WP_316701297.1">
    <property type="nucleotide sequence ID" value="NZ_CP136336.1"/>
</dbReference>
<dbReference type="Pfam" id="PF00114">
    <property type="entry name" value="Pilin"/>
    <property type="match status" value="1"/>
</dbReference>
<evidence type="ECO:0000256" key="4">
    <source>
        <dbReference type="SAM" id="Phobius"/>
    </source>
</evidence>
<feature type="transmembrane region" description="Helical" evidence="4">
    <location>
        <begin position="7"/>
        <end position="31"/>
    </location>
</feature>
<comment type="similarity">
    <text evidence="1 3">Belongs to the N-Me-Phe pilin family.</text>
</comment>
<reference evidence="5 6" key="1">
    <citation type="submission" date="2023-10" db="EMBL/GenBank/DDBJ databases">
        <title>Bacteria for the degradation of biodegradable plastic PBAT(Polybutylene adipate terephthalate).</title>
        <authorList>
            <person name="Weon H.-Y."/>
            <person name="Yeon J."/>
        </authorList>
    </citation>
    <scope>NUCLEOTIDE SEQUENCE [LARGE SCALE GENOMIC DNA]</scope>
    <source>
        <strain evidence="5 6">SBD 7-3</strain>
    </source>
</reference>
<dbReference type="SUPFAM" id="SSF54523">
    <property type="entry name" value="Pili subunits"/>
    <property type="match status" value="2"/>
</dbReference>
<dbReference type="Pfam" id="PF07963">
    <property type="entry name" value="N_methyl"/>
    <property type="match status" value="1"/>
</dbReference>
<dbReference type="PANTHER" id="PTHR30093:SF34">
    <property type="entry name" value="PREPILIN PEPTIDASE-DEPENDENT PROTEIN D"/>
    <property type="match status" value="1"/>
</dbReference>
<dbReference type="NCBIfam" id="TIGR02532">
    <property type="entry name" value="IV_pilin_GFxxxE"/>
    <property type="match status" value="1"/>
</dbReference>
<proteinExistence type="inferred from homology"/>
<dbReference type="Gene3D" id="3.30.700.10">
    <property type="entry name" value="Glycoprotein, Type 4 Pilin"/>
    <property type="match status" value="1"/>
</dbReference>
<dbReference type="InterPro" id="IPR045584">
    <property type="entry name" value="Pilin-like"/>
</dbReference>
<keyword evidence="6" id="KW-1185">Reference proteome</keyword>
<dbReference type="InterPro" id="IPR012902">
    <property type="entry name" value="N_methyl_site"/>
</dbReference>
<protein>
    <submittedName>
        <fullName evidence="5">Prepilin-type N-terminal cleavage/methylation domain-containing protein</fullName>
    </submittedName>
</protein>
<accession>A0ABZ0CVJ7</accession>